<accession>A0AAW9NZ23</accession>
<proteinExistence type="predicted"/>
<dbReference type="AlphaFoldDB" id="A0AAW9NZ23"/>
<comment type="caution">
    <text evidence="1">The sequence shown here is derived from an EMBL/GenBank/DDBJ whole genome shotgun (WGS) entry which is preliminary data.</text>
</comment>
<name>A0AAW9NZ23_9BACL</name>
<dbReference type="Proteomes" id="UP001344888">
    <property type="component" value="Unassembled WGS sequence"/>
</dbReference>
<keyword evidence="2" id="KW-1185">Reference proteome</keyword>
<dbReference type="EMBL" id="JARSFG010000028">
    <property type="protein sequence ID" value="MEC1180430.1"/>
    <property type="molecule type" value="Genomic_DNA"/>
</dbReference>
<evidence type="ECO:0000313" key="2">
    <source>
        <dbReference type="Proteomes" id="UP001344888"/>
    </source>
</evidence>
<dbReference type="RefSeq" id="WP_326124982.1">
    <property type="nucleotide sequence ID" value="NZ_JARSFG010000028.1"/>
</dbReference>
<protein>
    <recommendedName>
        <fullName evidence="3">GNAT family N-acetyltransferase</fullName>
    </recommendedName>
</protein>
<gene>
    <name evidence="1" type="ORF">P9B03_18190</name>
</gene>
<evidence type="ECO:0008006" key="3">
    <source>
        <dbReference type="Google" id="ProtNLM"/>
    </source>
</evidence>
<evidence type="ECO:0000313" key="1">
    <source>
        <dbReference type="EMBL" id="MEC1180430.1"/>
    </source>
</evidence>
<reference evidence="1 2" key="1">
    <citation type="submission" date="2023-03" db="EMBL/GenBank/DDBJ databases">
        <title>Bacillus Genome Sequencing.</title>
        <authorList>
            <person name="Dunlap C."/>
        </authorList>
    </citation>
    <scope>NUCLEOTIDE SEQUENCE [LARGE SCALE GENOMIC DNA]</scope>
    <source>
        <strain evidence="1 2">B-59205</strain>
    </source>
</reference>
<sequence>MEFKQITLEDVPAIAKLLIESEVSPFLKNNCLHMAYVTNLFEEWFAYKKIIGVGAFRIDSDIVWGNFSRFDVEL</sequence>
<organism evidence="1 2">
    <name type="scientific">Metasolibacillus meyeri</name>
    <dbReference type="NCBI Taxonomy" id="1071052"/>
    <lineage>
        <taxon>Bacteria</taxon>
        <taxon>Bacillati</taxon>
        <taxon>Bacillota</taxon>
        <taxon>Bacilli</taxon>
        <taxon>Bacillales</taxon>
        <taxon>Caryophanaceae</taxon>
        <taxon>Metasolibacillus</taxon>
    </lineage>
</organism>